<keyword evidence="10 13" id="KW-0067">ATP-binding</keyword>
<feature type="domain" description="YrdC-like" evidence="14">
    <location>
        <begin position="16"/>
        <end position="203"/>
    </location>
</feature>
<dbReference type="PANTHER" id="PTHR17490">
    <property type="entry name" value="SUA5"/>
    <property type="match status" value="1"/>
</dbReference>
<dbReference type="InterPro" id="IPR005145">
    <property type="entry name" value="Sua5_C"/>
</dbReference>
<dbReference type="PROSITE" id="PS51163">
    <property type="entry name" value="YRDC"/>
    <property type="match status" value="1"/>
</dbReference>
<dbReference type="SUPFAM" id="SSF55821">
    <property type="entry name" value="YrdC/RibB"/>
    <property type="match status" value="1"/>
</dbReference>
<dbReference type="NCBIfam" id="TIGR00057">
    <property type="entry name" value="L-threonylcarbamoyladenylate synthase"/>
    <property type="match status" value="1"/>
</dbReference>
<dbReference type="Proteomes" id="UP001139104">
    <property type="component" value="Unassembled WGS sequence"/>
</dbReference>
<evidence type="ECO:0000259" key="14">
    <source>
        <dbReference type="PROSITE" id="PS51163"/>
    </source>
</evidence>
<keyword evidence="7 13" id="KW-0819">tRNA processing</keyword>
<dbReference type="InterPro" id="IPR038385">
    <property type="entry name" value="Sua5/YwlC_C"/>
</dbReference>
<evidence type="ECO:0000256" key="3">
    <source>
        <dbReference type="ARBA" id="ARBA00012584"/>
    </source>
</evidence>
<keyword evidence="16" id="KW-1185">Reference proteome</keyword>
<organism evidence="15 16">
    <name type="scientific">Candidatus Rhodoblastus alkanivorans</name>
    <dbReference type="NCBI Taxonomy" id="2954117"/>
    <lineage>
        <taxon>Bacteria</taxon>
        <taxon>Pseudomonadati</taxon>
        <taxon>Pseudomonadota</taxon>
        <taxon>Alphaproteobacteria</taxon>
        <taxon>Hyphomicrobiales</taxon>
        <taxon>Rhodoblastaceae</taxon>
        <taxon>Rhodoblastus</taxon>
    </lineage>
</organism>
<evidence type="ECO:0000256" key="8">
    <source>
        <dbReference type="ARBA" id="ARBA00022695"/>
    </source>
</evidence>
<reference evidence="15" key="1">
    <citation type="journal article" date="2022" name="ISME J.">
        <title>Identification of active gaseous-alkane degraders at natural gas seeps.</title>
        <authorList>
            <person name="Farhan Ul Haque M."/>
            <person name="Hernandez M."/>
            <person name="Crombie A.T."/>
            <person name="Murrell J.C."/>
        </authorList>
    </citation>
    <scope>NUCLEOTIDE SEQUENCE</scope>
    <source>
        <strain evidence="15">PC2</strain>
    </source>
</reference>
<comment type="caution">
    <text evidence="15">The sequence shown here is derived from an EMBL/GenBank/DDBJ whole genome shotgun (WGS) entry which is preliminary data.</text>
</comment>
<keyword evidence="9 13" id="KW-0547">Nucleotide-binding</keyword>
<evidence type="ECO:0000256" key="12">
    <source>
        <dbReference type="ARBA" id="ARBA00048366"/>
    </source>
</evidence>
<evidence type="ECO:0000256" key="11">
    <source>
        <dbReference type="ARBA" id="ARBA00029774"/>
    </source>
</evidence>
<proteinExistence type="inferred from homology"/>
<dbReference type="InterPro" id="IPR010923">
    <property type="entry name" value="T(6)A37_SUA5"/>
</dbReference>
<comment type="subcellular location">
    <subcellularLocation>
        <location evidence="1 13">Cytoplasm</location>
    </subcellularLocation>
</comment>
<dbReference type="InterPro" id="IPR006070">
    <property type="entry name" value="Sua5-like_dom"/>
</dbReference>
<dbReference type="RefSeq" id="WP_243066589.1">
    <property type="nucleotide sequence ID" value="NZ_JAIVFK010000004.1"/>
</dbReference>
<evidence type="ECO:0000256" key="7">
    <source>
        <dbReference type="ARBA" id="ARBA00022694"/>
    </source>
</evidence>
<gene>
    <name evidence="15" type="ORF">K2U94_07400</name>
</gene>
<evidence type="ECO:0000256" key="6">
    <source>
        <dbReference type="ARBA" id="ARBA00022679"/>
    </source>
</evidence>
<evidence type="ECO:0000313" key="16">
    <source>
        <dbReference type="Proteomes" id="UP001139104"/>
    </source>
</evidence>
<comment type="similarity">
    <text evidence="2 13">Belongs to the SUA5 family.</text>
</comment>
<dbReference type="EC" id="2.7.7.87" evidence="3 13"/>
<evidence type="ECO:0000256" key="10">
    <source>
        <dbReference type="ARBA" id="ARBA00022840"/>
    </source>
</evidence>
<dbReference type="PANTHER" id="PTHR17490:SF16">
    <property type="entry name" value="THREONYLCARBAMOYL-AMP SYNTHASE"/>
    <property type="match status" value="1"/>
</dbReference>
<dbReference type="Gene3D" id="3.90.870.10">
    <property type="entry name" value="DHBP synthase"/>
    <property type="match status" value="1"/>
</dbReference>
<evidence type="ECO:0000256" key="5">
    <source>
        <dbReference type="ARBA" id="ARBA00022490"/>
    </source>
</evidence>
<protein>
    <recommendedName>
        <fullName evidence="4 13">Threonylcarbamoyl-AMP synthase</fullName>
        <shortName evidence="13">TC-AMP synthase</shortName>
        <ecNumber evidence="3 13">2.7.7.87</ecNumber>
    </recommendedName>
    <alternativeName>
        <fullName evidence="11 13">L-threonylcarbamoyladenylate synthase</fullName>
    </alternativeName>
</protein>
<evidence type="ECO:0000256" key="13">
    <source>
        <dbReference type="PIRNR" id="PIRNR004930"/>
    </source>
</evidence>
<sequence length="327" mass="33463">MNKEDKRVTRLLAPGPAGIAEAAGILRAGGLVALPTETVYGLGGLATDPRAVAEIYRAKDRPSFNPLIAHVADVAAARREGVFDVRAEKLAEAFWPGPLTLVLPLAPGATVCDLARAGLDSIALRIPGNVLTRSVIAAAGGPVAAPSANLSGHVSPATAAHVLADLDGRIDAVVSGGACPVGVESTIVSLLDETPRLLRPGGVPRAEIERVLGESLAGAVEDEAGQPVAPGLLASHYAPRASVRLEAETLREGEIGLDFCGRFADAPGRALDLSPSGDLTEAAANLFSMLRALDASGAREIAVAPIPEEDLGEAINDRLRRAAAPRG</sequence>
<name>A0ABS9Z4H9_9HYPH</name>
<dbReference type="PIRSF" id="PIRSF004930">
    <property type="entry name" value="Tln_factor_SUA5"/>
    <property type="match status" value="1"/>
</dbReference>
<dbReference type="Pfam" id="PF03481">
    <property type="entry name" value="Sua5_C"/>
    <property type="match status" value="1"/>
</dbReference>
<evidence type="ECO:0000256" key="4">
    <source>
        <dbReference type="ARBA" id="ARBA00015492"/>
    </source>
</evidence>
<evidence type="ECO:0000313" key="15">
    <source>
        <dbReference type="EMBL" id="MCI4682588.1"/>
    </source>
</evidence>
<dbReference type="InterPro" id="IPR050156">
    <property type="entry name" value="TC-AMP_synthase_SUA5"/>
</dbReference>
<keyword evidence="8 13" id="KW-0548">Nucleotidyltransferase</keyword>
<dbReference type="Pfam" id="PF01300">
    <property type="entry name" value="Sua5_yciO_yrdC"/>
    <property type="match status" value="1"/>
</dbReference>
<dbReference type="InterPro" id="IPR017945">
    <property type="entry name" value="DHBP_synth_RibB-like_a/b_dom"/>
</dbReference>
<evidence type="ECO:0000256" key="2">
    <source>
        <dbReference type="ARBA" id="ARBA00007663"/>
    </source>
</evidence>
<keyword evidence="5 13" id="KW-0963">Cytoplasm</keyword>
<evidence type="ECO:0000256" key="1">
    <source>
        <dbReference type="ARBA" id="ARBA00004496"/>
    </source>
</evidence>
<accession>A0ABS9Z4H9</accession>
<comment type="catalytic activity">
    <reaction evidence="12 13">
        <text>L-threonine + hydrogencarbonate + ATP = L-threonylcarbamoyladenylate + diphosphate + H2O</text>
        <dbReference type="Rhea" id="RHEA:36407"/>
        <dbReference type="ChEBI" id="CHEBI:15377"/>
        <dbReference type="ChEBI" id="CHEBI:17544"/>
        <dbReference type="ChEBI" id="CHEBI:30616"/>
        <dbReference type="ChEBI" id="CHEBI:33019"/>
        <dbReference type="ChEBI" id="CHEBI:57926"/>
        <dbReference type="ChEBI" id="CHEBI:73682"/>
        <dbReference type="EC" id="2.7.7.87"/>
    </reaction>
</comment>
<comment type="function">
    <text evidence="13">Required for the formation of a threonylcarbamoyl group on adenosine at position 37 (t(6)A37) in tRNAs that read codons beginning with adenine.</text>
</comment>
<keyword evidence="6 13" id="KW-0808">Transferase</keyword>
<dbReference type="Gene3D" id="3.40.50.11030">
    <property type="entry name" value="Threonylcarbamoyl-AMP synthase, C-terminal domain"/>
    <property type="match status" value="1"/>
</dbReference>
<evidence type="ECO:0000256" key="9">
    <source>
        <dbReference type="ARBA" id="ARBA00022741"/>
    </source>
</evidence>
<dbReference type="EMBL" id="JAIVFP010000001">
    <property type="protein sequence ID" value="MCI4682588.1"/>
    <property type="molecule type" value="Genomic_DNA"/>
</dbReference>